<dbReference type="PROSITE" id="PS51257">
    <property type="entry name" value="PROKAR_LIPOPROTEIN"/>
    <property type="match status" value="1"/>
</dbReference>
<dbReference type="RefSeq" id="WP_014418006.1">
    <property type="nucleotide sequence ID" value="NZ_BDDG01000002.1"/>
</dbReference>
<name>A0A411A6F5_BACVE</name>
<organism evidence="1 2">
    <name type="scientific">Bacillus velezensis</name>
    <dbReference type="NCBI Taxonomy" id="492670"/>
    <lineage>
        <taxon>Bacteria</taxon>
        <taxon>Bacillati</taxon>
        <taxon>Bacillota</taxon>
        <taxon>Bacilli</taxon>
        <taxon>Bacillales</taxon>
        <taxon>Bacillaceae</taxon>
        <taxon>Bacillus</taxon>
        <taxon>Bacillus amyloliquefaciens group</taxon>
    </lineage>
</organism>
<gene>
    <name evidence="1" type="ORF">BACVE_003984</name>
</gene>
<sequence>MKKRKVIKTLLVIITVLIIAAGCALFSLISGEKVKYIGYSQSKTWEASIEKSGKTSIGPNYFLNLYYRGNKVNEKNTVIKRLTLFVDGRKYGEDKDYHLSEYTGEKLEGGGTGEDHIQTFEYMPENEVIGHEITVEAVWKTDHESYSEKFNLKRTHWYD</sequence>
<accession>A0A411A6F5</accession>
<dbReference type="InterPro" id="IPR032545">
    <property type="entry name" value="DUF4944"/>
</dbReference>
<evidence type="ECO:0000313" key="1">
    <source>
        <dbReference type="EMBL" id="QOY28942.1"/>
    </source>
</evidence>
<dbReference type="AlphaFoldDB" id="A0A411A6F5"/>
<proteinExistence type="predicted"/>
<protein>
    <submittedName>
        <fullName evidence="1">Uncharacterized protein</fullName>
    </submittedName>
</protein>
<evidence type="ECO:0000313" key="2">
    <source>
        <dbReference type="Proteomes" id="UP000587477"/>
    </source>
</evidence>
<dbReference type="Pfam" id="PF16302">
    <property type="entry name" value="DUF4944"/>
    <property type="match status" value="1"/>
</dbReference>
<reference evidence="2" key="1">
    <citation type="submission" date="2020-10" db="EMBL/GenBank/DDBJ databases">
        <title>Complete genome sequence of Bacillus velezensis NST6.</title>
        <authorList>
            <person name="Choi J."/>
        </authorList>
    </citation>
    <scope>NUCLEOTIDE SEQUENCE [LARGE SCALE GENOMIC DNA]</scope>
    <source>
        <strain evidence="2">NST6</strain>
    </source>
</reference>
<dbReference type="Proteomes" id="UP000587477">
    <property type="component" value="Chromosome"/>
</dbReference>
<dbReference type="EMBL" id="CP063687">
    <property type="protein sequence ID" value="QOY28942.1"/>
    <property type="molecule type" value="Genomic_DNA"/>
</dbReference>